<accession>A0A512MGC4</accession>
<feature type="compositionally biased region" description="Low complexity" evidence="1">
    <location>
        <begin position="54"/>
        <end position="66"/>
    </location>
</feature>
<evidence type="ECO:0000313" key="2">
    <source>
        <dbReference type="EMBL" id="GEP45774.1"/>
    </source>
</evidence>
<dbReference type="RefSeq" id="WP_146854970.1">
    <property type="nucleotide sequence ID" value="NZ_BKAG01000058.1"/>
</dbReference>
<feature type="region of interest" description="Disordered" evidence="1">
    <location>
        <begin position="37"/>
        <end position="89"/>
    </location>
</feature>
<dbReference type="Proteomes" id="UP000321577">
    <property type="component" value="Unassembled WGS sequence"/>
</dbReference>
<evidence type="ECO:0000313" key="3">
    <source>
        <dbReference type="Proteomes" id="UP000321577"/>
    </source>
</evidence>
<dbReference type="OrthoDB" id="185889at2"/>
<dbReference type="AlphaFoldDB" id="A0A512MGC4"/>
<evidence type="ECO:0000256" key="1">
    <source>
        <dbReference type="SAM" id="MobiDB-lite"/>
    </source>
</evidence>
<feature type="compositionally biased region" description="Basic and acidic residues" evidence="1">
    <location>
        <begin position="72"/>
        <end position="83"/>
    </location>
</feature>
<reference evidence="2 3" key="1">
    <citation type="submission" date="2019-07" db="EMBL/GenBank/DDBJ databases">
        <title>Whole genome shotgun sequence of Brevifollis gellanilyticus NBRC 108608.</title>
        <authorList>
            <person name="Hosoyama A."/>
            <person name="Uohara A."/>
            <person name="Ohji S."/>
            <person name="Ichikawa N."/>
        </authorList>
    </citation>
    <scope>NUCLEOTIDE SEQUENCE [LARGE SCALE GENOMIC DNA]</scope>
    <source>
        <strain evidence="2 3">NBRC 108608</strain>
    </source>
</reference>
<dbReference type="EMBL" id="BKAG01000058">
    <property type="protein sequence ID" value="GEP45774.1"/>
    <property type="molecule type" value="Genomic_DNA"/>
</dbReference>
<protein>
    <submittedName>
        <fullName evidence="2">Uncharacterized protein</fullName>
    </submittedName>
</protein>
<gene>
    <name evidence="2" type="ORF">BGE01nite_50650</name>
</gene>
<organism evidence="2 3">
    <name type="scientific">Brevifollis gellanilyticus</name>
    <dbReference type="NCBI Taxonomy" id="748831"/>
    <lineage>
        <taxon>Bacteria</taxon>
        <taxon>Pseudomonadati</taxon>
        <taxon>Verrucomicrobiota</taxon>
        <taxon>Verrucomicrobiia</taxon>
        <taxon>Verrucomicrobiales</taxon>
        <taxon>Verrucomicrobiaceae</taxon>
    </lineage>
</organism>
<proteinExistence type="predicted"/>
<sequence>MKSLFVTLLILGAAFLGYDYFLARPWDRVVFEKGPRPATGPSALPTHTIEDDGPAPGTTPTAPADASVAKTDAPKSDEKKADDWQPTIPKIPTNEFVVPTIPTAEAVTKNWTMIPKQAFPRPVVLKKDVVVKMSVGGSTLRAGATAQAMAAENGTLVIAPTVTSPARGTIPVMDTDFPEQIQKAYAKWKVERIEQLRQAWVNAKTRITEPGKDNSTMSNGQGVGFDAAGKPKQNSDGSYNLLLAVISTGRVTDVDPKKVTHWSLPRQDTIDGKPTWVVDVTYSTSTIFGLMDVPSHAHIRDNQLIRWIYDSGEPVP</sequence>
<keyword evidence="3" id="KW-1185">Reference proteome</keyword>
<name>A0A512MGC4_9BACT</name>
<comment type="caution">
    <text evidence="2">The sequence shown here is derived from an EMBL/GenBank/DDBJ whole genome shotgun (WGS) entry which is preliminary data.</text>
</comment>